<name>A0A1I6FRT1_9RHOB</name>
<gene>
    <name evidence="2" type="ORF">SAMN04488005_0346</name>
</gene>
<feature type="transmembrane region" description="Helical" evidence="1">
    <location>
        <begin position="119"/>
        <end position="143"/>
    </location>
</feature>
<reference evidence="3" key="1">
    <citation type="submission" date="2016-10" db="EMBL/GenBank/DDBJ databases">
        <authorList>
            <person name="Varghese N."/>
            <person name="Submissions S."/>
        </authorList>
    </citation>
    <scope>NUCLEOTIDE SEQUENCE [LARGE SCALE GENOMIC DNA]</scope>
    <source>
        <strain evidence="3">DSM 26879</strain>
    </source>
</reference>
<accession>A0A1I6FRT1</accession>
<feature type="transmembrane region" description="Helical" evidence="1">
    <location>
        <begin position="65"/>
        <end position="87"/>
    </location>
</feature>
<evidence type="ECO:0000313" key="2">
    <source>
        <dbReference type="EMBL" id="SFR32641.1"/>
    </source>
</evidence>
<dbReference type="AlphaFoldDB" id="A0A1I6FRT1"/>
<keyword evidence="1" id="KW-0472">Membrane</keyword>
<feature type="transmembrane region" description="Helical" evidence="1">
    <location>
        <begin position="94"/>
        <end position="113"/>
    </location>
</feature>
<dbReference type="STRING" id="390270.SAMN04488005_0346"/>
<dbReference type="Proteomes" id="UP000199478">
    <property type="component" value="Unassembled WGS sequence"/>
</dbReference>
<keyword evidence="3" id="KW-1185">Reference proteome</keyword>
<proteinExistence type="predicted"/>
<evidence type="ECO:0000256" key="1">
    <source>
        <dbReference type="SAM" id="Phobius"/>
    </source>
</evidence>
<protein>
    <submittedName>
        <fullName evidence="2">Uncharacterized protein</fullName>
    </submittedName>
</protein>
<organism evidence="2 3">
    <name type="scientific">Yoonia tamlensis</name>
    <dbReference type="NCBI Taxonomy" id="390270"/>
    <lineage>
        <taxon>Bacteria</taxon>
        <taxon>Pseudomonadati</taxon>
        <taxon>Pseudomonadota</taxon>
        <taxon>Alphaproteobacteria</taxon>
        <taxon>Rhodobacterales</taxon>
        <taxon>Paracoccaceae</taxon>
        <taxon>Yoonia</taxon>
    </lineage>
</organism>
<feature type="transmembrane region" description="Helical" evidence="1">
    <location>
        <begin position="20"/>
        <end position="45"/>
    </location>
</feature>
<dbReference type="EMBL" id="FOYP01000001">
    <property type="protein sequence ID" value="SFR32641.1"/>
    <property type="molecule type" value="Genomic_DNA"/>
</dbReference>
<keyword evidence="1" id="KW-1133">Transmembrane helix</keyword>
<sequence>MAGRQRNLFRSAPVRLREALKMVGIAILIVELIFPMVLLATWALLTYFLSLGPSNTAVSPDKAPVIMVFGSALAISIAVSPLAVGLLMIGYGGWMLALFAGAIVNHTIFLLAFGQKEAAYDLGLTVITSLPGMIFAGALWYCAQLCRPEKDD</sequence>
<keyword evidence="1" id="KW-0812">Transmembrane</keyword>
<evidence type="ECO:0000313" key="3">
    <source>
        <dbReference type="Proteomes" id="UP000199478"/>
    </source>
</evidence>